<reference evidence="6" key="1">
    <citation type="submission" date="2015-01" db="EMBL/GenBank/DDBJ databases">
        <authorList>
            <person name="Xiang T."/>
            <person name="Song Y."/>
            <person name="Huang L."/>
            <person name="Wang B."/>
            <person name="Wu P."/>
        </authorList>
    </citation>
    <scope>NUCLEOTIDE SEQUENCE [LARGE SCALE GENOMIC DNA]</scope>
    <source>
        <strain evidence="6">OBR1</strain>
    </source>
</reference>
<dbReference type="SUPFAM" id="SSF46785">
    <property type="entry name" value="Winged helix' DNA-binding domain"/>
    <property type="match status" value="1"/>
</dbReference>
<dbReference type="InterPro" id="IPR000847">
    <property type="entry name" value="LysR_HTH_N"/>
</dbReference>
<dbReference type="FunFam" id="1.10.10.10:FF:000001">
    <property type="entry name" value="LysR family transcriptional regulator"/>
    <property type="match status" value="1"/>
</dbReference>
<reference evidence="7 9" key="3">
    <citation type="submission" date="2016-09" db="EMBL/GenBank/DDBJ databases">
        <authorList>
            <person name="Doonan J."/>
            <person name="Pachebat J.A."/>
            <person name="Golyshin P.N."/>
            <person name="Denman S."/>
            <person name="Mcdonald J.E."/>
        </authorList>
    </citation>
    <scope>NUCLEOTIDE SEQUENCE [LARGE SCALE GENOMIC DNA]</scope>
    <source>
        <strain evidence="7 9">FRB141</strain>
    </source>
</reference>
<keyword evidence="8" id="KW-1185">Reference proteome</keyword>
<reference evidence="8" key="2">
    <citation type="submission" date="2015-01" db="EMBL/GenBank/DDBJ databases">
        <authorList>
            <person name="Paterson Steve"/>
        </authorList>
    </citation>
    <scope>NUCLEOTIDE SEQUENCE [LARGE SCALE GENOMIC DNA]</scope>
    <source>
        <strain evidence="8">OBR1</strain>
    </source>
</reference>
<dbReference type="PANTHER" id="PTHR30126:SF40">
    <property type="entry name" value="HTH-TYPE TRANSCRIPTIONAL REGULATOR GLTR"/>
    <property type="match status" value="1"/>
</dbReference>
<name>A0A0G4JQK8_9GAMM</name>
<dbReference type="InterPro" id="IPR005119">
    <property type="entry name" value="LysR_subst-bd"/>
</dbReference>
<dbReference type="Gene3D" id="1.10.10.10">
    <property type="entry name" value="Winged helix-like DNA-binding domain superfamily/Winged helix DNA-binding domain"/>
    <property type="match status" value="1"/>
</dbReference>
<accession>A0A0G4JQK8</accession>
<keyword evidence="4" id="KW-0804">Transcription</keyword>
<sequence>MITFKQIDALYWIVTSGSFEAAASKLNMSQSAISKRIHELEESFNIEIFDRRSRSAQLTEKGRELLDYCTDIIHRRDQLLERISDKQVLVSRLRLGVTELTAMTWLPSLIESIRSVYPRVRIEPSIELSSVLYENITNDLLDLIIVPDIFNDVRLISVPLKSVENAWMCSPKLIPQGTELDLLDIPDYSFLLQGAQSGTGLIYERYFSSRGITFNKNIISNNLLAQIGLAISGIGITYLPVKCLKFLVDQQKLGVIKLKPAPPLVRYAVMYRTDRTFGVVPAIAEKAAELCDFTKLQLSNDA</sequence>
<proteinExistence type="inferred from homology"/>
<dbReference type="OrthoDB" id="9110639at2"/>
<dbReference type="EMBL" id="MJLX01000016">
    <property type="protein sequence ID" value="RLM26455.1"/>
    <property type="molecule type" value="Genomic_DNA"/>
</dbReference>
<evidence type="ECO:0000313" key="9">
    <source>
        <dbReference type="Proteomes" id="UP000285972"/>
    </source>
</evidence>
<dbReference type="SMART" id="SM00347">
    <property type="entry name" value="HTH_MARR"/>
    <property type="match status" value="1"/>
</dbReference>
<dbReference type="Pfam" id="PF00126">
    <property type="entry name" value="HTH_1"/>
    <property type="match status" value="1"/>
</dbReference>
<dbReference type="Proteomes" id="UP000285972">
    <property type="component" value="Unassembled WGS sequence"/>
</dbReference>
<evidence type="ECO:0000313" key="6">
    <source>
        <dbReference type="EMBL" id="CPR14204.1"/>
    </source>
</evidence>
<comment type="similarity">
    <text evidence="1">Belongs to the LysR transcriptional regulatory family.</text>
</comment>
<dbReference type="PANTHER" id="PTHR30126">
    <property type="entry name" value="HTH-TYPE TRANSCRIPTIONAL REGULATOR"/>
    <property type="match status" value="1"/>
</dbReference>
<evidence type="ECO:0000313" key="7">
    <source>
        <dbReference type="EMBL" id="RLM26455.1"/>
    </source>
</evidence>
<evidence type="ECO:0000313" key="8">
    <source>
        <dbReference type="Proteomes" id="UP000044377"/>
    </source>
</evidence>
<dbReference type="Pfam" id="PF03466">
    <property type="entry name" value="LysR_substrate"/>
    <property type="match status" value="1"/>
</dbReference>
<evidence type="ECO:0000256" key="3">
    <source>
        <dbReference type="ARBA" id="ARBA00023125"/>
    </source>
</evidence>
<dbReference type="EMBL" id="CGIG01000001">
    <property type="protein sequence ID" value="CPR14204.1"/>
    <property type="molecule type" value="Genomic_DNA"/>
</dbReference>
<evidence type="ECO:0000256" key="1">
    <source>
        <dbReference type="ARBA" id="ARBA00009437"/>
    </source>
</evidence>
<gene>
    <name evidence="7" type="ORF">BIY26_08125</name>
    <name evidence="6" type="ORF">BN1221_00611c</name>
</gene>
<dbReference type="SUPFAM" id="SSF53850">
    <property type="entry name" value="Periplasmic binding protein-like II"/>
    <property type="match status" value="1"/>
</dbReference>
<dbReference type="InterPro" id="IPR036388">
    <property type="entry name" value="WH-like_DNA-bd_sf"/>
</dbReference>
<dbReference type="AlphaFoldDB" id="A0A0G4JQK8"/>
<dbReference type="STRING" id="1109412.BN1221_00611c"/>
<protein>
    <submittedName>
        <fullName evidence="7">LysR family transcriptional regulator</fullName>
    </submittedName>
    <submittedName>
        <fullName evidence="6">RuBisCO operon transcriptional regulator</fullName>
    </submittedName>
</protein>
<dbReference type="PRINTS" id="PR00039">
    <property type="entry name" value="HTHLYSR"/>
</dbReference>
<dbReference type="CDD" id="cd05466">
    <property type="entry name" value="PBP2_LTTR_substrate"/>
    <property type="match status" value="1"/>
</dbReference>
<dbReference type="Gene3D" id="3.40.190.290">
    <property type="match status" value="1"/>
</dbReference>
<evidence type="ECO:0000259" key="5">
    <source>
        <dbReference type="PROSITE" id="PS50931"/>
    </source>
</evidence>
<dbReference type="KEGG" id="bgj:AWC36_14220"/>
<organism evidence="6 8">
    <name type="scientific">Brenneria goodwinii</name>
    <dbReference type="NCBI Taxonomy" id="1109412"/>
    <lineage>
        <taxon>Bacteria</taxon>
        <taxon>Pseudomonadati</taxon>
        <taxon>Pseudomonadota</taxon>
        <taxon>Gammaproteobacteria</taxon>
        <taxon>Enterobacterales</taxon>
        <taxon>Pectobacteriaceae</taxon>
        <taxon>Brenneria</taxon>
    </lineage>
</organism>
<dbReference type="PROSITE" id="PS50931">
    <property type="entry name" value="HTH_LYSR"/>
    <property type="match status" value="1"/>
</dbReference>
<dbReference type="InterPro" id="IPR036390">
    <property type="entry name" value="WH_DNA-bd_sf"/>
</dbReference>
<dbReference type="RefSeq" id="WP_048636063.1">
    <property type="nucleotide sequence ID" value="NZ_CGIG01000001.1"/>
</dbReference>
<evidence type="ECO:0000256" key="2">
    <source>
        <dbReference type="ARBA" id="ARBA00023015"/>
    </source>
</evidence>
<dbReference type="InterPro" id="IPR000835">
    <property type="entry name" value="HTH_MarR-typ"/>
</dbReference>
<dbReference type="GO" id="GO:0000976">
    <property type="term" value="F:transcription cis-regulatory region binding"/>
    <property type="evidence" value="ECO:0007669"/>
    <property type="project" value="TreeGrafter"/>
</dbReference>
<feature type="domain" description="HTH lysR-type" evidence="5">
    <location>
        <begin position="2"/>
        <end position="59"/>
    </location>
</feature>
<evidence type="ECO:0000256" key="4">
    <source>
        <dbReference type="ARBA" id="ARBA00023163"/>
    </source>
</evidence>
<keyword evidence="2" id="KW-0805">Transcription regulation</keyword>
<dbReference type="GeneID" id="70907961"/>
<keyword evidence="3" id="KW-0238">DNA-binding</keyword>
<dbReference type="Proteomes" id="UP000044377">
    <property type="component" value="Unassembled WGS sequence"/>
</dbReference>
<dbReference type="GO" id="GO:0003700">
    <property type="term" value="F:DNA-binding transcription factor activity"/>
    <property type="evidence" value="ECO:0007669"/>
    <property type="project" value="InterPro"/>
</dbReference>